<reference evidence="2 3" key="1">
    <citation type="journal article" date="2015" name="Fungal Genet. Biol.">
        <title>Evolution of novel wood decay mechanisms in Agaricales revealed by the genome sequences of Fistulina hepatica and Cylindrobasidium torrendii.</title>
        <authorList>
            <person name="Floudas D."/>
            <person name="Held B.W."/>
            <person name="Riley R."/>
            <person name="Nagy L.G."/>
            <person name="Koehler G."/>
            <person name="Ransdell A.S."/>
            <person name="Younus H."/>
            <person name="Chow J."/>
            <person name="Chiniquy J."/>
            <person name="Lipzen A."/>
            <person name="Tritt A."/>
            <person name="Sun H."/>
            <person name="Haridas S."/>
            <person name="LaButti K."/>
            <person name="Ohm R.A."/>
            <person name="Kues U."/>
            <person name="Blanchette R.A."/>
            <person name="Grigoriev I.V."/>
            <person name="Minto R.E."/>
            <person name="Hibbett D.S."/>
        </authorList>
    </citation>
    <scope>NUCLEOTIDE SEQUENCE [LARGE SCALE GENOMIC DNA]</scope>
    <source>
        <strain evidence="2 3">FP15055 ss-10</strain>
    </source>
</reference>
<dbReference type="CDD" id="cd08249">
    <property type="entry name" value="enoyl_reductase_like"/>
    <property type="match status" value="1"/>
</dbReference>
<name>A0A0D7BN13_9AGAR</name>
<dbReference type="SUPFAM" id="SSF50129">
    <property type="entry name" value="GroES-like"/>
    <property type="match status" value="1"/>
</dbReference>
<keyword evidence="3" id="KW-1185">Reference proteome</keyword>
<dbReference type="Pfam" id="PF08240">
    <property type="entry name" value="ADH_N"/>
    <property type="match status" value="1"/>
</dbReference>
<protein>
    <submittedName>
        <fullName evidence="2">NAD(P)-binding protein</fullName>
    </submittedName>
</protein>
<dbReference type="InterPro" id="IPR047122">
    <property type="entry name" value="Trans-enoyl_RdTase-like"/>
</dbReference>
<dbReference type="Proteomes" id="UP000054007">
    <property type="component" value="Unassembled WGS sequence"/>
</dbReference>
<dbReference type="AlphaFoldDB" id="A0A0D7BN13"/>
<evidence type="ECO:0000313" key="3">
    <source>
        <dbReference type="Proteomes" id="UP000054007"/>
    </source>
</evidence>
<dbReference type="InterPro" id="IPR011032">
    <property type="entry name" value="GroES-like_sf"/>
</dbReference>
<dbReference type="GO" id="GO:0016651">
    <property type="term" value="F:oxidoreductase activity, acting on NAD(P)H"/>
    <property type="evidence" value="ECO:0007669"/>
    <property type="project" value="InterPro"/>
</dbReference>
<dbReference type="OrthoDB" id="10257049at2759"/>
<feature type="domain" description="Enoyl reductase (ER)" evidence="1">
    <location>
        <begin position="20"/>
        <end position="371"/>
    </location>
</feature>
<sequence length="384" mass="40598">MALPEYIKALVNTNDNGNPGVEVKTLPFARTFKVARLPADHLVVKARAFGLNPTDWKLTIGDWAESAGTGKVVGYDMAGEVVAAGPDVHHLKVGDRIAVCQFGTYYQDNGAFADYSVVDSALGFKLPESVPFEAGAALLVRLKLHRCTSRYLHTSQAGAYTAMQAIHGRLHIPLPSSGEKVNKTIVIWSAASAVGHGAVQLAVNAGLKVIAVASPRNHSNLRELGASACVDYKDADAVAKIKAAAGGRIDFGIDCVGVDNSSDSTVAAMSEGGHLISIMLASSTALALAQSKNIKVEFILGGTLHGFEFNIAALGGQKVPVIPEDYALMKKWTSTEMPYLFERNALKAPKVRVMPGGLHGIANGLKIMREGAYGAEKLVYSAQS</sequence>
<evidence type="ECO:0000313" key="2">
    <source>
        <dbReference type="EMBL" id="KIY71585.1"/>
    </source>
</evidence>
<accession>A0A0D7BN13</accession>
<dbReference type="InterPro" id="IPR020843">
    <property type="entry name" value="ER"/>
</dbReference>
<dbReference type="EMBL" id="KN880452">
    <property type="protein sequence ID" value="KIY71585.1"/>
    <property type="molecule type" value="Genomic_DNA"/>
</dbReference>
<dbReference type="Gene3D" id="3.40.50.720">
    <property type="entry name" value="NAD(P)-binding Rossmann-like Domain"/>
    <property type="match status" value="1"/>
</dbReference>
<dbReference type="InterPro" id="IPR013149">
    <property type="entry name" value="ADH-like_C"/>
</dbReference>
<dbReference type="Pfam" id="PF00107">
    <property type="entry name" value="ADH_zinc_N"/>
    <property type="match status" value="1"/>
</dbReference>
<dbReference type="InterPro" id="IPR036291">
    <property type="entry name" value="NAD(P)-bd_dom_sf"/>
</dbReference>
<organism evidence="2 3">
    <name type="scientific">Cylindrobasidium torrendii FP15055 ss-10</name>
    <dbReference type="NCBI Taxonomy" id="1314674"/>
    <lineage>
        <taxon>Eukaryota</taxon>
        <taxon>Fungi</taxon>
        <taxon>Dikarya</taxon>
        <taxon>Basidiomycota</taxon>
        <taxon>Agaricomycotina</taxon>
        <taxon>Agaricomycetes</taxon>
        <taxon>Agaricomycetidae</taxon>
        <taxon>Agaricales</taxon>
        <taxon>Marasmiineae</taxon>
        <taxon>Physalacriaceae</taxon>
        <taxon>Cylindrobasidium</taxon>
    </lineage>
</organism>
<dbReference type="InterPro" id="IPR013154">
    <property type="entry name" value="ADH-like_N"/>
</dbReference>
<dbReference type="PANTHER" id="PTHR45348:SF2">
    <property type="entry name" value="ZINC-TYPE ALCOHOL DEHYDROGENASE-LIKE PROTEIN C2E1P3.01"/>
    <property type="match status" value="1"/>
</dbReference>
<dbReference type="Gene3D" id="3.90.180.10">
    <property type="entry name" value="Medium-chain alcohol dehydrogenases, catalytic domain"/>
    <property type="match status" value="1"/>
</dbReference>
<dbReference type="PANTHER" id="PTHR45348">
    <property type="entry name" value="HYPOTHETICAL OXIDOREDUCTASE (EUROFUNG)"/>
    <property type="match status" value="1"/>
</dbReference>
<gene>
    <name evidence="2" type="ORF">CYLTODRAFT_441115</name>
</gene>
<dbReference type="SUPFAM" id="SSF51735">
    <property type="entry name" value="NAD(P)-binding Rossmann-fold domains"/>
    <property type="match status" value="1"/>
</dbReference>
<dbReference type="STRING" id="1314674.A0A0D7BN13"/>
<proteinExistence type="predicted"/>
<dbReference type="SMART" id="SM00829">
    <property type="entry name" value="PKS_ER"/>
    <property type="match status" value="1"/>
</dbReference>
<evidence type="ECO:0000259" key="1">
    <source>
        <dbReference type="SMART" id="SM00829"/>
    </source>
</evidence>